<evidence type="ECO:0000256" key="14">
    <source>
        <dbReference type="SAM" id="MobiDB-lite"/>
    </source>
</evidence>
<dbReference type="InterPro" id="IPR002401">
    <property type="entry name" value="Cyt_P450_E_grp-I"/>
</dbReference>
<dbReference type="SUPFAM" id="SSF48264">
    <property type="entry name" value="Cytochrome P450"/>
    <property type="match status" value="1"/>
</dbReference>
<feature type="region of interest" description="Disordered" evidence="14">
    <location>
        <begin position="320"/>
        <end position="343"/>
    </location>
</feature>
<dbReference type="Proteomes" id="UP000015241">
    <property type="component" value="Unassembled WGS sequence"/>
</dbReference>
<evidence type="ECO:0000256" key="1">
    <source>
        <dbReference type="ARBA" id="ARBA00001971"/>
    </source>
</evidence>
<comment type="similarity">
    <text evidence="4">Belongs to the cytochrome P450 family.</text>
</comment>
<feature type="binding site" description="axial binding residue" evidence="13">
    <location>
        <position position="508"/>
    </location>
    <ligand>
        <name>heme</name>
        <dbReference type="ChEBI" id="CHEBI:30413"/>
    </ligand>
    <ligandPart>
        <name>Fe</name>
        <dbReference type="ChEBI" id="CHEBI:18248"/>
    </ligandPart>
</feature>
<keyword evidence="7 13" id="KW-0479">Metal-binding</keyword>
<dbReference type="Gene3D" id="1.10.630.10">
    <property type="entry name" value="Cytochrome P450"/>
    <property type="match status" value="1"/>
</dbReference>
<dbReference type="AlphaFoldDB" id="S8EC95"/>
<evidence type="ECO:0000256" key="5">
    <source>
        <dbReference type="ARBA" id="ARBA00022617"/>
    </source>
</evidence>
<evidence type="ECO:0000313" key="17">
    <source>
        <dbReference type="Proteomes" id="UP000015241"/>
    </source>
</evidence>
<evidence type="ECO:0000256" key="6">
    <source>
        <dbReference type="ARBA" id="ARBA00022692"/>
    </source>
</evidence>
<evidence type="ECO:0000256" key="8">
    <source>
        <dbReference type="ARBA" id="ARBA00022989"/>
    </source>
</evidence>
<evidence type="ECO:0000256" key="7">
    <source>
        <dbReference type="ARBA" id="ARBA00022723"/>
    </source>
</evidence>
<evidence type="ECO:0000256" key="12">
    <source>
        <dbReference type="ARBA" id="ARBA00023136"/>
    </source>
</evidence>
<comment type="subcellular location">
    <subcellularLocation>
        <location evidence="2">Membrane</location>
    </subcellularLocation>
</comment>
<dbReference type="PRINTS" id="PR00463">
    <property type="entry name" value="EP450I"/>
</dbReference>
<dbReference type="InParanoid" id="S8EC95"/>
<name>S8EC95_FOMSC</name>
<evidence type="ECO:0000256" key="13">
    <source>
        <dbReference type="PIRSR" id="PIRSR602401-1"/>
    </source>
</evidence>
<keyword evidence="10 13" id="KW-0408">Iron</keyword>
<accession>S8EC95</accession>
<proteinExistence type="inferred from homology"/>
<feature type="transmembrane region" description="Helical" evidence="15">
    <location>
        <begin position="12"/>
        <end position="34"/>
    </location>
</feature>
<gene>
    <name evidence="16" type="ORF">FOMPIDRAFT_1022750</name>
</gene>
<evidence type="ECO:0008006" key="18">
    <source>
        <dbReference type="Google" id="ProtNLM"/>
    </source>
</evidence>
<dbReference type="InterPro" id="IPR036396">
    <property type="entry name" value="Cyt_P450_sf"/>
</dbReference>
<keyword evidence="5 13" id="KW-0349">Heme</keyword>
<dbReference type="STRING" id="743788.S8EC95"/>
<dbReference type="GO" id="GO:0016705">
    <property type="term" value="F:oxidoreductase activity, acting on paired donors, with incorporation or reduction of molecular oxygen"/>
    <property type="evidence" value="ECO:0007669"/>
    <property type="project" value="InterPro"/>
</dbReference>
<dbReference type="PANTHER" id="PTHR46300:SF2">
    <property type="entry name" value="CYTOCHROME P450 MONOOXYGENASE ALNH-RELATED"/>
    <property type="match status" value="1"/>
</dbReference>
<evidence type="ECO:0000256" key="4">
    <source>
        <dbReference type="ARBA" id="ARBA00010617"/>
    </source>
</evidence>
<dbReference type="InterPro" id="IPR050364">
    <property type="entry name" value="Cytochrome_P450_fung"/>
</dbReference>
<sequence length="595" mass="67287">MALSAVLSRLSLTFLDYVAILGTSIFTFLIYSYVQRRDAQFKGLPYPPGPSGLPVLGNLHQVNALRPHPQFLEWAREYGPIFRVCMGPTQLIVLNTAEAADELLVNRGTTYSGRPSPHVAFDLVSDGQRMVLMGYNHTWRVVRRALQGAIGPGPSRQVRKMQEFESRVLMHDLLAHGDQSVVEEHVQGPKDEVPERHWFAIVRRYTTGVVLNMTYGQRVNRLIGHPYLHRIYNVMNNFSKITQAGSYLADGWSFLRWLPDPLAPWRREARDMHVWEMGLWGRLLDQCNETFKAGIALAGFVPSYLRARADAGLEDLPGRGVAELGSDTKDGPAPSAGSDTSNSGWMRDKLLAYTAGSMLEAGSDTTATTIETFVLFMLRHPDALARAREELDQAVPLALGRLPGWEDEERLPWVVACIKETLRRRPPTIMGVPHRADADDVYEGYFIPKGATVIGNIWAIHMDPARYPDPRAFRPERWYAPGKPTRWASGPASQDRDHYAFGWGRRFCQGSYMAEASLFIVLTRVLWGLDFSCPADRIPDPDDEERTWGEGFITVPKIFPVAFKVRSEEHAEIIRRAYEDVQREWQVLGLEVDER</sequence>
<comment type="cofactor">
    <cofactor evidence="1 13">
        <name>heme</name>
        <dbReference type="ChEBI" id="CHEBI:30413"/>
    </cofactor>
</comment>
<dbReference type="GO" id="GO:0020037">
    <property type="term" value="F:heme binding"/>
    <property type="evidence" value="ECO:0007669"/>
    <property type="project" value="InterPro"/>
</dbReference>
<dbReference type="PRINTS" id="PR00385">
    <property type="entry name" value="P450"/>
</dbReference>
<dbReference type="HOGENOM" id="CLU_001570_2_1_1"/>
<evidence type="ECO:0000313" key="16">
    <source>
        <dbReference type="EMBL" id="EPT02592.1"/>
    </source>
</evidence>
<dbReference type="PANTHER" id="PTHR46300">
    <property type="entry name" value="P450, PUTATIVE (EUROFUNG)-RELATED-RELATED"/>
    <property type="match status" value="1"/>
</dbReference>
<dbReference type="GO" id="GO:0004497">
    <property type="term" value="F:monooxygenase activity"/>
    <property type="evidence" value="ECO:0007669"/>
    <property type="project" value="UniProtKB-KW"/>
</dbReference>
<evidence type="ECO:0000256" key="9">
    <source>
        <dbReference type="ARBA" id="ARBA00023002"/>
    </source>
</evidence>
<reference evidence="16 17" key="1">
    <citation type="journal article" date="2012" name="Science">
        <title>The Paleozoic origin of enzymatic lignin decomposition reconstructed from 31 fungal genomes.</title>
        <authorList>
            <person name="Floudas D."/>
            <person name="Binder M."/>
            <person name="Riley R."/>
            <person name="Barry K."/>
            <person name="Blanchette R.A."/>
            <person name="Henrissat B."/>
            <person name="Martinez A.T."/>
            <person name="Otillar R."/>
            <person name="Spatafora J.W."/>
            <person name="Yadav J.S."/>
            <person name="Aerts A."/>
            <person name="Benoit I."/>
            <person name="Boyd A."/>
            <person name="Carlson A."/>
            <person name="Copeland A."/>
            <person name="Coutinho P.M."/>
            <person name="de Vries R.P."/>
            <person name="Ferreira P."/>
            <person name="Findley K."/>
            <person name="Foster B."/>
            <person name="Gaskell J."/>
            <person name="Glotzer D."/>
            <person name="Gorecki P."/>
            <person name="Heitman J."/>
            <person name="Hesse C."/>
            <person name="Hori C."/>
            <person name="Igarashi K."/>
            <person name="Jurgens J.A."/>
            <person name="Kallen N."/>
            <person name="Kersten P."/>
            <person name="Kohler A."/>
            <person name="Kuees U."/>
            <person name="Kumar T.K.A."/>
            <person name="Kuo A."/>
            <person name="LaButti K."/>
            <person name="Larrondo L.F."/>
            <person name="Lindquist E."/>
            <person name="Ling A."/>
            <person name="Lombard V."/>
            <person name="Lucas S."/>
            <person name="Lundell T."/>
            <person name="Martin R."/>
            <person name="McLaughlin D.J."/>
            <person name="Morgenstern I."/>
            <person name="Morin E."/>
            <person name="Murat C."/>
            <person name="Nagy L.G."/>
            <person name="Nolan M."/>
            <person name="Ohm R.A."/>
            <person name="Patyshakuliyeva A."/>
            <person name="Rokas A."/>
            <person name="Ruiz-Duenas F.J."/>
            <person name="Sabat G."/>
            <person name="Salamov A."/>
            <person name="Samejima M."/>
            <person name="Schmutz J."/>
            <person name="Slot J.C."/>
            <person name="St John F."/>
            <person name="Stenlid J."/>
            <person name="Sun H."/>
            <person name="Sun S."/>
            <person name="Syed K."/>
            <person name="Tsang A."/>
            <person name="Wiebenga A."/>
            <person name="Young D."/>
            <person name="Pisabarro A."/>
            <person name="Eastwood D.C."/>
            <person name="Martin F."/>
            <person name="Cullen D."/>
            <person name="Grigoriev I.V."/>
            <person name="Hibbett D.S."/>
        </authorList>
    </citation>
    <scope>NUCLEOTIDE SEQUENCE</scope>
    <source>
        <strain evidence="17">FP-58527</strain>
    </source>
</reference>
<organism evidence="16 17">
    <name type="scientific">Fomitopsis schrenkii</name>
    <name type="common">Brown rot fungus</name>
    <dbReference type="NCBI Taxonomy" id="2126942"/>
    <lineage>
        <taxon>Eukaryota</taxon>
        <taxon>Fungi</taxon>
        <taxon>Dikarya</taxon>
        <taxon>Basidiomycota</taxon>
        <taxon>Agaricomycotina</taxon>
        <taxon>Agaricomycetes</taxon>
        <taxon>Polyporales</taxon>
        <taxon>Fomitopsis</taxon>
    </lineage>
</organism>
<dbReference type="GO" id="GO:0005506">
    <property type="term" value="F:iron ion binding"/>
    <property type="evidence" value="ECO:0007669"/>
    <property type="project" value="InterPro"/>
</dbReference>
<dbReference type="InterPro" id="IPR001128">
    <property type="entry name" value="Cyt_P450"/>
</dbReference>
<dbReference type="GO" id="GO:0016020">
    <property type="term" value="C:membrane"/>
    <property type="evidence" value="ECO:0007669"/>
    <property type="project" value="UniProtKB-SubCell"/>
</dbReference>
<comment type="pathway">
    <text evidence="3">Secondary metabolite biosynthesis.</text>
</comment>
<dbReference type="EMBL" id="KE504134">
    <property type="protein sequence ID" value="EPT02592.1"/>
    <property type="molecule type" value="Genomic_DNA"/>
</dbReference>
<dbReference type="Pfam" id="PF00067">
    <property type="entry name" value="p450"/>
    <property type="match status" value="1"/>
</dbReference>
<evidence type="ECO:0000256" key="10">
    <source>
        <dbReference type="ARBA" id="ARBA00023004"/>
    </source>
</evidence>
<evidence type="ECO:0000256" key="15">
    <source>
        <dbReference type="SAM" id="Phobius"/>
    </source>
</evidence>
<keyword evidence="6 15" id="KW-0812">Transmembrane</keyword>
<dbReference type="eggNOG" id="KOG0156">
    <property type="taxonomic scope" value="Eukaryota"/>
</dbReference>
<protein>
    <recommendedName>
        <fullName evidence="18">Cytochrome P450</fullName>
    </recommendedName>
</protein>
<keyword evidence="12 15" id="KW-0472">Membrane</keyword>
<dbReference type="OrthoDB" id="1470350at2759"/>
<keyword evidence="9" id="KW-0560">Oxidoreductase</keyword>
<evidence type="ECO:0000256" key="11">
    <source>
        <dbReference type="ARBA" id="ARBA00023033"/>
    </source>
</evidence>
<keyword evidence="17" id="KW-1185">Reference proteome</keyword>
<evidence type="ECO:0000256" key="3">
    <source>
        <dbReference type="ARBA" id="ARBA00005179"/>
    </source>
</evidence>
<keyword evidence="8 15" id="KW-1133">Transmembrane helix</keyword>
<keyword evidence="11" id="KW-0503">Monooxygenase</keyword>
<dbReference type="CDD" id="cd11065">
    <property type="entry name" value="CYP64-like"/>
    <property type="match status" value="1"/>
</dbReference>
<evidence type="ECO:0000256" key="2">
    <source>
        <dbReference type="ARBA" id="ARBA00004370"/>
    </source>
</evidence>